<dbReference type="Gene3D" id="3.40.47.10">
    <property type="match status" value="1"/>
</dbReference>
<dbReference type="PANTHER" id="PTHR43775:SF37">
    <property type="entry name" value="SI:DKEY-61P9.11"/>
    <property type="match status" value="1"/>
</dbReference>
<dbReference type="SUPFAM" id="SSF53474">
    <property type="entry name" value="alpha/beta-Hydrolases"/>
    <property type="match status" value="1"/>
</dbReference>
<dbReference type="Pfam" id="PF00698">
    <property type="entry name" value="Acyl_transf_1"/>
    <property type="match status" value="1"/>
</dbReference>
<dbReference type="Pfam" id="PF00109">
    <property type="entry name" value="ketoacyl-synt"/>
    <property type="match status" value="1"/>
</dbReference>
<dbReference type="GO" id="GO:0044550">
    <property type="term" value="P:secondary metabolite biosynthetic process"/>
    <property type="evidence" value="ECO:0007669"/>
    <property type="project" value="TreeGrafter"/>
</dbReference>
<gene>
    <name evidence="10" type="ORF">B0T18DRAFT_424861</name>
</gene>
<evidence type="ECO:0000313" key="11">
    <source>
        <dbReference type="Proteomes" id="UP001172155"/>
    </source>
</evidence>
<evidence type="ECO:0000259" key="7">
    <source>
        <dbReference type="PROSITE" id="PS50075"/>
    </source>
</evidence>
<dbReference type="Gene3D" id="3.40.50.1820">
    <property type="entry name" value="alpha/beta hydrolase"/>
    <property type="match status" value="1"/>
</dbReference>
<dbReference type="InterPro" id="IPR049551">
    <property type="entry name" value="PKS_DH_C"/>
</dbReference>
<dbReference type="Pfam" id="PF14765">
    <property type="entry name" value="PS-DH"/>
    <property type="match status" value="1"/>
</dbReference>
<feature type="domain" description="PKS/mFAS DH" evidence="9">
    <location>
        <begin position="1292"/>
        <end position="1597"/>
    </location>
</feature>
<dbReference type="SUPFAM" id="SSF53901">
    <property type="entry name" value="Thiolase-like"/>
    <property type="match status" value="1"/>
</dbReference>
<dbReference type="InterPro" id="IPR014030">
    <property type="entry name" value="Ketoacyl_synth_N"/>
</dbReference>
<dbReference type="InterPro" id="IPR016035">
    <property type="entry name" value="Acyl_Trfase/lysoPLipase"/>
</dbReference>
<keyword evidence="3" id="KW-0808">Transferase</keyword>
<evidence type="ECO:0000259" key="8">
    <source>
        <dbReference type="PROSITE" id="PS52004"/>
    </source>
</evidence>
<evidence type="ECO:0000313" key="10">
    <source>
        <dbReference type="EMBL" id="KAK0754481.1"/>
    </source>
</evidence>
<organism evidence="10 11">
    <name type="scientific">Schizothecium vesticola</name>
    <dbReference type="NCBI Taxonomy" id="314040"/>
    <lineage>
        <taxon>Eukaryota</taxon>
        <taxon>Fungi</taxon>
        <taxon>Dikarya</taxon>
        <taxon>Ascomycota</taxon>
        <taxon>Pezizomycotina</taxon>
        <taxon>Sordariomycetes</taxon>
        <taxon>Sordariomycetidae</taxon>
        <taxon>Sordariales</taxon>
        <taxon>Schizotheciaceae</taxon>
        <taxon>Schizothecium</taxon>
    </lineage>
</organism>
<evidence type="ECO:0008006" key="12">
    <source>
        <dbReference type="Google" id="ProtNLM"/>
    </source>
</evidence>
<dbReference type="Gene3D" id="3.30.70.3290">
    <property type="match status" value="1"/>
</dbReference>
<dbReference type="GO" id="GO:0031177">
    <property type="term" value="F:phosphopantetheine binding"/>
    <property type="evidence" value="ECO:0007669"/>
    <property type="project" value="InterPro"/>
</dbReference>
<evidence type="ECO:0000256" key="6">
    <source>
        <dbReference type="SAM" id="MobiDB-lite"/>
    </source>
</evidence>
<dbReference type="SUPFAM" id="SSF55048">
    <property type="entry name" value="Probable ACP-binding domain of malonyl-CoA ACP transacylase"/>
    <property type="match status" value="1"/>
</dbReference>
<evidence type="ECO:0000256" key="4">
    <source>
        <dbReference type="ARBA" id="ARBA00023268"/>
    </source>
</evidence>
<protein>
    <recommendedName>
        <fullName evidence="12">Polyketide synthase</fullName>
    </recommendedName>
</protein>
<dbReference type="InterPro" id="IPR001227">
    <property type="entry name" value="Ac_transferase_dom_sf"/>
</dbReference>
<dbReference type="SMART" id="SM00827">
    <property type="entry name" value="PKS_AT"/>
    <property type="match status" value="1"/>
</dbReference>
<feature type="compositionally biased region" description="Polar residues" evidence="6">
    <location>
        <begin position="1642"/>
        <end position="1661"/>
    </location>
</feature>
<evidence type="ECO:0000256" key="5">
    <source>
        <dbReference type="PROSITE-ProRule" id="PRU01363"/>
    </source>
</evidence>
<sequence>MASPLDTLFLFGDQTVDLLPTILDLNRLVSRSENLKTFFQKSVGRLHAAISTQTPPRYKRRFPPFASLPELATAVEERAGESHHEPALRAALLCTTQLGHVIMYEFSSNLFPARGICAPVSVLGICTGLLAGAAVACCQNLTELLSIADEVVHLAFRIGLEASRRSEAIDDSTSRSWATLFSNADMNVSAFQSALRDFNEASILEPSKRAYLSAIGTNSVVVSGPPSTTADLLAGGLPFSGYKKLSLPITAAFHASHLDPVPFDKVADGFSDQLFERRMAHSSIFSPSSGRVYAGETFREILAAVVDDIFQNPISFEKCTMGLSRSLSSHTNLVCFGPINSANTIKQNLHTLGVETTIVSPAVRVAKTATSAHSIAIVGMAARLPGSETLEEFWRVLEDGRDLHEKIRPDRFDVDTHCDPTGKARNTSHTPYGVFIDRPGYFDTRLFNMSPREAAQTDPQQRLLLLTTYEALEMAGYAPNATPSTNSRRIGSFMGQTSDDWREVNASQNVDTYFITGGIRAFGPGRLNYHFGWEGPSYSVDTACSSSAASIQLACSALLARECDMAVGGGANFLTASDLFSGLSRGGFLSKTGGCKTFDHDADGYVRADAVGVVVLKRLDDALADRDNILAVLQAAVTNHSAEAVSITHPHAETQERLFTAALNQAGIRPHDIDYAELHGTGTQAGDATESRSVTNVLARGRHSSNPLYIGTVKPNLGHGEAASGVTSLIKSIMMLRKSMIPPHVGIKGRINQKLPPLAELNTHISFGKTPLLPRAGRGGKRRILINNFDAAGGNTSMVIEDPPTVQTHGADPRLHHIVAVSGKTPLAVLNNSKRLLEFVRQNPNVRLQDIAYTTTARRMHHVLRHAHTASSVESLATSLEKTIAEEKWGKKPGSPAPVVFLFTGQGSHYTGMASVLFKTNTSFRDSLLECNRLCVSHGFDSFLPFFADEECDMSPATPAQIQLAIVSIELAMADWWKSIGAMPGLVLGHSLGEYPALYTAGVLSLSDCLYMVGVRAGLLVQKCAPGTHAMLAIQANVEDAESLLESLADDCADCEVACDNGPAATVLSGPVGEIAKLQEKLRETGNVKSKLLQGVEFAFHSSQMDPILDQLETIAKKLRFSPPSVPIASTVLGRIITHAGDIDAAYFRNHARDRVEFFAALKAARSLMEGKTSLWIETGPTPINLGLAGPVLGSAGVLLPSLKRNESDWKILATSAAKAYSAGLDIDWKEFHRPYEQSLRLLELPTYAFDLKNYWIQYEGDWAVRKGELSSASRAEPEAPALPTFSTTSLHRVESQLIDDSQATVTFSSDAREPKLNKALRGHLVNGAGLCPSSVYADMAFTAARYLSTLTDPTAQSSSIDVRNMDVHKPLLIQPGDTRQVIRVTATRLSVTDIEVRFSSQDGQTTEDHAHCLVVLGNGDKWKAEWAKTAYLIESRVEHLVQASAMGKTHKILQPMVYKLFAALVDYDTRYQGLREVFMDSHLYEAAANVKFNTTDADGTFTYSPYWIDSLAHLSGFVLNGADTTPADAVYISHGWGSMKIVGELSAEKEYRSYVRMQPTETRGVMAGDVYFFEGGQIIAVCEGLKFQKIKRTILNLLMPSTTSHAAPIAPAIKAPVYESRTLSDSRGPRTRSGAAHKTMDTSPKSTGAPSPTLLSNLSPMQTSQTDFDTILSVIASEIGVDVAEIGDDIAFADLGVDSLLSLSITAKLGEQLSQSVPATLFHECPTAKELRGYFSSSSECTSSNDSESSCPSMCSSGFDTPPIAQVKTPDSPASTPSNDVFRRIIATEVGVDVKEIDDEIPLADLGVDSLLTLSILAAIKTETGRVLSPSFLLDNPTLGAINSALGNGVTHDALPQQLSKALETVQTQSSILKADAVLLQGSSPSPGPCLFLLPDGSGSASSYVNLPKLGFPGAVYGLNSPFLTAPEAFTFPIEDVASLFLSEIRRIQPAGPYHLAGWSIGGTYAFEIASQLIRRHGQRVDSLVLIDAPCPSALPPLPLETIALLEKVGAFDGIKGKKGGIRDGVKAHFAGSVGALKRYRPKAMARGEAAGIKSVAVIWARRGVWETVGKEVRESIKGIFLVGGFGSSQLLKSKIKTRFQGVEVIQPTDAWAAVVKGAVLSQFTKTLAVMVTSATKHYGFRLGYIFDATVDDGMPTYHGDDGSLRVRKMKWLIKIGDDIQRDQKIRYSIFRFLKEGYQLSDLLFTETLTECSDIYEISYDLVTEMKSVVMTFSIEIDGKTVVSVEAKYK</sequence>
<dbReference type="Proteomes" id="UP001172155">
    <property type="component" value="Unassembled WGS sequence"/>
</dbReference>
<dbReference type="Gene3D" id="1.10.1200.10">
    <property type="entry name" value="ACP-like"/>
    <property type="match status" value="2"/>
</dbReference>
<dbReference type="GO" id="GO:0004312">
    <property type="term" value="F:fatty acid synthase activity"/>
    <property type="evidence" value="ECO:0007669"/>
    <property type="project" value="TreeGrafter"/>
</dbReference>
<keyword evidence="2" id="KW-0597">Phosphoprotein</keyword>
<dbReference type="InterPro" id="IPR018201">
    <property type="entry name" value="Ketoacyl_synth_AS"/>
</dbReference>
<feature type="domain" description="Carrier" evidence="7">
    <location>
        <begin position="1777"/>
        <end position="1851"/>
    </location>
</feature>
<dbReference type="InterPro" id="IPR020806">
    <property type="entry name" value="PKS_PP-bd"/>
</dbReference>
<feature type="region of interest" description="Disordered" evidence="6">
    <location>
        <begin position="1621"/>
        <end position="1661"/>
    </location>
</feature>
<dbReference type="InterPro" id="IPR014031">
    <property type="entry name" value="Ketoacyl_synth_C"/>
</dbReference>
<evidence type="ECO:0000259" key="9">
    <source>
        <dbReference type="PROSITE" id="PS52019"/>
    </source>
</evidence>
<dbReference type="InterPro" id="IPR042104">
    <property type="entry name" value="PKS_dehydratase_sf"/>
</dbReference>
<dbReference type="InterPro" id="IPR036736">
    <property type="entry name" value="ACP-like_sf"/>
</dbReference>
<evidence type="ECO:0000256" key="1">
    <source>
        <dbReference type="ARBA" id="ARBA00022450"/>
    </source>
</evidence>
<dbReference type="InterPro" id="IPR020841">
    <property type="entry name" value="PKS_Beta-ketoAc_synthase_dom"/>
</dbReference>
<name>A0AA40FB54_9PEZI</name>
<dbReference type="InterPro" id="IPR001031">
    <property type="entry name" value="Thioesterase"/>
</dbReference>
<keyword evidence="11" id="KW-1185">Reference proteome</keyword>
<dbReference type="EMBL" id="JAUKUD010000001">
    <property type="protein sequence ID" value="KAK0754481.1"/>
    <property type="molecule type" value="Genomic_DNA"/>
</dbReference>
<accession>A0AA40FB54</accession>
<evidence type="ECO:0000256" key="2">
    <source>
        <dbReference type="ARBA" id="ARBA00022553"/>
    </source>
</evidence>
<feature type="domain" description="Ketosynthase family 3 (KS3)" evidence="8">
    <location>
        <begin position="372"/>
        <end position="802"/>
    </location>
</feature>
<comment type="caution">
    <text evidence="10">The sequence shown here is derived from an EMBL/GenBank/DDBJ whole genome shotgun (WGS) entry which is preliminary data.</text>
</comment>
<feature type="active site" description="Proton acceptor; for dehydratase activity" evidence="5">
    <location>
        <position position="1324"/>
    </location>
</feature>
<dbReference type="SMART" id="SM00823">
    <property type="entry name" value="PKS_PP"/>
    <property type="match status" value="2"/>
</dbReference>
<keyword evidence="1" id="KW-0596">Phosphopantetheine</keyword>
<dbReference type="Gene3D" id="3.40.366.10">
    <property type="entry name" value="Malonyl-Coenzyme A Acyl Carrier Protein, domain 2"/>
    <property type="match status" value="3"/>
</dbReference>
<feature type="active site" description="Proton donor; for dehydratase activity" evidence="5">
    <location>
        <position position="1510"/>
    </location>
</feature>
<dbReference type="PROSITE" id="PS52019">
    <property type="entry name" value="PKS_MFAS_DH"/>
    <property type="match status" value="1"/>
</dbReference>
<dbReference type="FunFam" id="3.10.129.110:FF:000001">
    <property type="entry name" value="Sterigmatocystin biosynthesis polyketide synthase"/>
    <property type="match status" value="1"/>
</dbReference>
<dbReference type="Pfam" id="PF00550">
    <property type="entry name" value="PP-binding"/>
    <property type="match status" value="2"/>
</dbReference>
<dbReference type="InterPro" id="IPR009081">
    <property type="entry name" value="PP-bd_ACP"/>
</dbReference>
<dbReference type="PROSITE" id="PS52004">
    <property type="entry name" value="KS3_2"/>
    <property type="match status" value="1"/>
</dbReference>
<dbReference type="Pfam" id="PF16073">
    <property type="entry name" value="SAT"/>
    <property type="match status" value="1"/>
</dbReference>
<dbReference type="SUPFAM" id="SSF52151">
    <property type="entry name" value="FabD/lysophospholipase-like"/>
    <property type="match status" value="1"/>
</dbReference>
<dbReference type="InterPro" id="IPR014043">
    <property type="entry name" value="Acyl_transferase_dom"/>
</dbReference>
<dbReference type="Pfam" id="PF22621">
    <property type="entry name" value="CurL-like_PKS_C"/>
    <property type="match status" value="1"/>
</dbReference>
<evidence type="ECO:0000256" key="3">
    <source>
        <dbReference type="ARBA" id="ARBA00022679"/>
    </source>
</evidence>
<dbReference type="NCBIfam" id="TIGR04532">
    <property type="entry name" value="PT_fungal_PKS"/>
    <property type="match status" value="1"/>
</dbReference>
<dbReference type="InterPro" id="IPR029058">
    <property type="entry name" value="AB_hydrolase_fold"/>
</dbReference>
<feature type="region of interest" description="C-terminal hotdog fold" evidence="5">
    <location>
        <begin position="1447"/>
        <end position="1597"/>
    </location>
</feature>
<reference evidence="10" key="1">
    <citation type="submission" date="2023-06" db="EMBL/GenBank/DDBJ databases">
        <title>Genome-scale phylogeny and comparative genomics of the fungal order Sordariales.</title>
        <authorList>
            <consortium name="Lawrence Berkeley National Laboratory"/>
            <person name="Hensen N."/>
            <person name="Bonometti L."/>
            <person name="Westerberg I."/>
            <person name="Brannstrom I.O."/>
            <person name="Guillou S."/>
            <person name="Cros-Aarteil S."/>
            <person name="Calhoun S."/>
            <person name="Haridas S."/>
            <person name="Kuo A."/>
            <person name="Mondo S."/>
            <person name="Pangilinan J."/>
            <person name="Riley R."/>
            <person name="LaButti K."/>
            <person name="Andreopoulos B."/>
            <person name="Lipzen A."/>
            <person name="Chen C."/>
            <person name="Yanf M."/>
            <person name="Daum C."/>
            <person name="Ng V."/>
            <person name="Clum A."/>
            <person name="Steindorff A."/>
            <person name="Ohm R."/>
            <person name="Martin F."/>
            <person name="Silar P."/>
            <person name="Natvig D."/>
            <person name="Lalanne C."/>
            <person name="Gautier V."/>
            <person name="Ament-velasquez S.L."/>
            <person name="Kruys A."/>
            <person name="Hutchinson M.I."/>
            <person name="Powell A.J."/>
            <person name="Barry K."/>
            <person name="Miller A.N."/>
            <person name="Grigoriev I.V."/>
            <person name="Debuchy R."/>
            <person name="Gladieux P."/>
            <person name="Thoren M.H."/>
            <person name="Johannesson H."/>
        </authorList>
    </citation>
    <scope>NUCLEOTIDE SEQUENCE</scope>
    <source>
        <strain evidence="10">SMH3187-1</strain>
    </source>
</reference>
<proteinExistence type="predicted"/>
<dbReference type="GO" id="GO:0004315">
    <property type="term" value="F:3-oxoacyl-[acyl-carrier-protein] synthase activity"/>
    <property type="evidence" value="ECO:0007669"/>
    <property type="project" value="InterPro"/>
</dbReference>
<dbReference type="Gene3D" id="3.10.129.110">
    <property type="entry name" value="Polyketide synthase dehydratase"/>
    <property type="match status" value="1"/>
</dbReference>
<feature type="domain" description="Carrier" evidence="7">
    <location>
        <begin position="1663"/>
        <end position="1740"/>
    </location>
</feature>
<dbReference type="PROSITE" id="PS00606">
    <property type="entry name" value="KS3_1"/>
    <property type="match status" value="1"/>
</dbReference>
<dbReference type="Pfam" id="PF00975">
    <property type="entry name" value="Thioesterase"/>
    <property type="match status" value="1"/>
</dbReference>
<dbReference type="PROSITE" id="PS50075">
    <property type="entry name" value="CARRIER"/>
    <property type="match status" value="2"/>
</dbReference>
<dbReference type="SUPFAM" id="SSF47336">
    <property type="entry name" value="ACP-like"/>
    <property type="match status" value="2"/>
</dbReference>
<dbReference type="InterPro" id="IPR030918">
    <property type="entry name" value="PT_fungal_PKS"/>
</dbReference>
<dbReference type="SMART" id="SM01294">
    <property type="entry name" value="PKS_PP_betabranch"/>
    <property type="match status" value="1"/>
</dbReference>
<dbReference type="CDD" id="cd00833">
    <property type="entry name" value="PKS"/>
    <property type="match status" value="1"/>
</dbReference>
<dbReference type="InterPro" id="IPR016039">
    <property type="entry name" value="Thiolase-like"/>
</dbReference>
<dbReference type="InterPro" id="IPR032088">
    <property type="entry name" value="SAT"/>
</dbReference>
<dbReference type="InterPro" id="IPR049900">
    <property type="entry name" value="PKS_mFAS_DH"/>
</dbReference>
<dbReference type="GO" id="GO:0006633">
    <property type="term" value="P:fatty acid biosynthetic process"/>
    <property type="evidence" value="ECO:0007669"/>
    <property type="project" value="InterPro"/>
</dbReference>
<dbReference type="Pfam" id="PF02801">
    <property type="entry name" value="Ketoacyl-synt_C"/>
    <property type="match status" value="1"/>
</dbReference>
<feature type="region of interest" description="N-terminal hotdog fold" evidence="5">
    <location>
        <begin position="1292"/>
        <end position="1422"/>
    </location>
</feature>
<dbReference type="PANTHER" id="PTHR43775">
    <property type="entry name" value="FATTY ACID SYNTHASE"/>
    <property type="match status" value="1"/>
</dbReference>
<dbReference type="SMART" id="SM00825">
    <property type="entry name" value="PKS_KS"/>
    <property type="match status" value="1"/>
</dbReference>
<dbReference type="InterPro" id="IPR049552">
    <property type="entry name" value="PKS_DH_N"/>
</dbReference>
<keyword evidence="4" id="KW-0511">Multifunctional enzyme</keyword>
<dbReference type="InterPro" id="IPR050091">
    <property type="entry name" value="PKS_NRPS_Biosynth_Enz"/>
</dbReference>
<dbReference type="Pfam" id="PF21089">
    <property type="entry name" value="PKS_DH_N"/>
    <property type="match status" value="1"/>
</dbReference>
<dbReference type="InterPro" id="IPR016036">
    <property type="entry name" value="Malonyl_transacylase_ACP-bd"/>
</dbReference>